<sequence length="89" mass="9866">MNSPTEQSPEAAILCNSASQRQPPTVPSSSPPTPPPIGGTSKIDQYSRILFPVAFAGFNLVYWVVYLSKDTMEFFEPTAMHLRNDHQLN</sequence>
<proteinExistence type="predicted"/>
<dbReference type="EMBL" id="CM037616">
    <property type="protein sequence ID" value="KAH7992708.1"/>
    <property type="molecule type" value="Genomic_DNA"/>
</dbReference>
<keyword evidence="1" id="KW-0675">Receptor</keyword>
<gene>
    <name evidence="1" type="primary">GABRA6_1</name>
    <name evidence="1" type="ORF">K3G42_026736</name>
</gene>
<protein>
    <submittedName>
        <fullName evidence="1">Gamma-aminobutyric acid receptor subunit alpha-6</fullName>
    </submittedName>
</protein>
<keyword evidence="2" id="KW-1185">Reference proteome</keyword>
<organism evidence="1 2">
    <name type="scientific">Sphaerodactylus townsendi</name>
    <dbReference type="NCBI Taxonomy" id="933632"/>
    <lineage>
        <taxon>Eukaryota</taxon>
        <taxon>Metazoa</taxon>
        <taxon>Chordata</taxon>
        <taxon>Craniata</taxon>
        <taxon>Vertebrata</taxon>
        <taxon>Euteleostomi</taxon>
        <taxon>Lepidosauria</taxon>
        <taxon>Squamata</taxon>
        <taxon>Bifurcata</taxon>
        <taxon>Gekkota</taxon>
        <taxon>Sphaerodactylidae</taxon>
        <taxon>Sphaerodactylus</taxon>
    </lineage>
</organism>
<evidence type="ECO:0000313" key="1">
    <source>
        <dbReference type="EMBL" id="KAH7992708.1"/>
    </source>
</evidence>
<comment type="caution">
    <text evidence="1">The sequence shown here is derived from an EMBL/GenBank/DDBJ whole genome shotgun (WGS) entry which is preliminary data.</text>
</comment>
<reference evidence="1" key="1">
    <citation type="submission" date="2021-08" db="EMBL/GenBank/DDBJ databases">
        <title>The first chromosome-level gecko genome reveals the dynamic sex chromosomes of Neotropical dwarf geckos (Sphaerodactylidae: Sphaerodactylus).</title>
        <authorList>
            <person name="Pinto B.J."/>
            <person name="Keating S.E."/>
            <person name="Gamble T."/>
        </authorList>
    </citation>
    <scope>NUCLEOTIDE SEQUENCE</scope>
    <source>
        <strain evidence="1">TG3544</strain>
    </source>
</reference>
<evidence type="ECO:0000313" key="2">
    <source>
        <dbReference type="Proteomes" id="UP000827872"/>
    </source>
</evidence>
<dbReference type="Proteomes" id="UP000827872">
    <property type="component" value="Linkage Group LG03"/>
</dbReference>
<name>A0ACB8EJV3_9SAUR</name>
<accession>A0ACB8EJV3</accession>